<dbReference type="Gene3D" id="1.10.150.210">
    <property type="entry name" value="Phosphoserine phosphatase, domain 2"/>
    <property type="match status" value="1"/>
</dbReference>
<dbReference type="PANTHER" id="PTHR43344">
    <property type="entry name" value="PHOSPHOSERINE PHOSPHATASE"/>
    <property type="match status" value="1"/>
</dbReference>
<evidence type="ECO:0000313" key="12">
    <source>
        <dbReference type="Proteomes" id="UP000306196"/>
    </source>
</evidence>
<evidence type="ECO:0000256" key="8">
    <source>
        <dbReference type="ARBA" id="ARBA00023299"/>
    </source>
</evidence>
<evidence type="ECO:0000256" key="3">
    <source>
        <dbReference type="ARBA" id="ARBA00012640"/>
    </source>
</evidence>
<dbReference type="EMBL" id="VAUV01000008">
    <property type="protein sequence ID" value="TLD70610.1"/>
    <property type="molecule type" value="Genomic_DNA"/>
</dbReference>
<dbReference type="OrthoDB" id="9790031at2"/>
<proteinExistence type="predicted"/>
<evidence type="ECO:0000256" key="10">
    <source>
        <dbReference type="ARBA" id="ARBA00048523"/>
    </source>
</evidence>
<keyword evidence="4" id="KW-0028">Amino-acid biosynthesis</keyword>
<sequence length="213" mass="23625">MKLLLVDCDSTLSALEGIDELARLRGPEVFQQVEEATRQAMDGTISIDSIFARRLEVIRPTRQDCEAIGQDYIKHEVPGVREALDRARELGWTVAILSGGFVPCIEPLAAELGIERIEAVPLFFDEAGEYVGFGEDYPTTRNGGKVEVVEKLREEWKPEQIVMVGDGVSDLETKPAVDHFIGFGAVVVRPKVHENADSFLMEWAGLEEVLARV</sequence>
<keyword evidence="5" id="KW-0479">Metal-binding</keyword>
<keyword evidence="12" id="KW-1185">Reference proteome</keyword>
<dbReference type="GO" id="GO:0000287">
    <property type="term" value="F:magnesium ion binding"/>
    <property type="evidence" value="ECO:0007669"/>
    <property type="project" value="TreeGrafter"/>
</dbReference>
<accession>A0A5R8KEA3</accession>
<comment type="caution">
    <text evidence="11">The sequence shown here is derived from an EMBL/GenBank/DDBJ whole genome shotgun (WGS) entry which is preliminary data.</text>
</comment>
<dbReference type="SUPFAM" id="SSF56784">
    <property type="entry name" value="HAD-like"/>
    <property type="match status" value="1"/>
</dbReference>
<name>A0A5R8KEA3_9BACT</name>
<evidence type="ECO:0000256" key="1">
    <source>
        <dbReference type="ARBA" id="ARBA00001946"/>
    </source>
</evidence>
<evidence type="ECO:0000313" key="11">
    <source>
        <dbReference type="EMBL" id="TLD70610.1"/>
    </source>
</evidence>
<dbReference type="GO" id="GO:0006564">
    <property type="term" value="P:L-serine biosynthetic process"/>
    <property type="evidence" value="ECO:0007669"/>
    <property type="project" value="UniProtKB-KW"/>
</dbReference>
<comment type="catalytic activity">
    <reaction evidence="10">
        <text>O-phospho-D-serine + H2O = D-serine + phosphate</text>
        <dbReference type="Rhea" id="RHEA:24873"/>
        <dbReference type="ChEBI" id="CHEBI:15377"/>
        <dbReference type="ChEBI" id="CHEBI:35247"/>
        <dbReference type="ChEBI" id="CHEBI:43474"/>
        <dbReference type="ChEBI" id="CHEBI:58680"/>
        <dbReference type="EC" id="3.1.3.3"/>
    </reaction>
</comment>
<dbReference type="InterPro" id="IPR036412">
    <property type="entry name" value="HAD-like_sf"/>
</dbReference>
<dbReference type="InterPro" id="IPR050582">
    <property type="entry name" value="HAD-like_SerB"/>
</dbReference>
<evidence type="ECO:0000256" key="5">
    <source>
        <dbReference type="ARBA" id="ARBA00022723"/>
    </source>
</evidence>
<keyword evidence="7" id="KW-0460">Magnesium</keyword>
<dbReference type="Pfam" id="PF00702">
    <property type="entry name" value="Hydrolase"/>
    <property type="match status" value="1"/>
</dbReference>
<dbReference type="Proteomes" id="UP000306196">
    <property type="component" value="Unassembled WGS sequence"/>
</dbReference>
<dbReference type="GO" id="GO:0036424">
    <property type="term" value="F:L-phosphoserine phosphatase activity"/>
    <property type="evidence" value="ECO:0007669"/>
    <property type="project" value="TreeGrafter"/>
</dbReference>
<comment type="cofactor">
    <cofactor evidence="1">
        <name>Mg(2+)</name>
        <dbReference type="ChEBI" id="CHEBI:18420"/>
    </cofactor>
</comment>
<evidence type="ECO:0000256" key="9">
    <source>
        <dbReference type="ARBA" id="ARBA00048138"/>
    </source>
</evidence>
<dbReference type="GO" id="GO:0005737">
    <property type="term" value="C:cytoplasm"/>
    <property type="evidence" value="ECO:0007669"/>
    <property type="project" value="TreeGrafter"/>
</dbReference>
<keyword evidence="6 11" id="KW-0378">Hydrolase</keyword>
<dbReference type="Gene3D" id="3.40.50.1000">
    <property type="entry name" value="HAD superfamily/HAD-like"/>
    <property type="match status" value="1"/>
</dbReference>
<dbReference type="NCBIfam" id="TIGR01488">
    <property type="entry name" value="HAD-SF-IB"/>
    <property type="match status" value="1"/>
</dbReference>
<dbReference type="PANTHER" id="PTHR43344:SF2">
    <property type="entry name" value="PHOSPHOSERINE PHOSPHATASE"/>
    <property type="match status" value="1"/>
</dbReference>
<dbReference type="EC" id="3.1.3.3" evidence="3"/>
<dbReference type="InterPro" id="IPR023214">
    <property type="entry name" value="HAD_sf"/>
</dbReference>
<evidence type="ECO:0000256" key="2">
    <source>
        <dbReference type="ARBA" id="ARBA00005135"/>
    </source>
</evidence>
<keyword evidence="8" id="KW-0718">Serine biosynthesis</keyword>
<comment type="pathway">
    <text evidence="2">Amino-acid biosynthesis; L-serine biosynthesis; L-serine from 3-phospho-D-glycerate: step 3/3.</text>
</comment>
<dbReference type="RefSeq" id="WP_138086668.1">
    <property type="nucleotide sequence ID" value="NZ_VAUV01000008.1"/>
</dbReference>
<dbReference type="AlphaFoldDB" id="A0A5R8KEA3"/>
<comment type="catalytic activity">
    <reaction evidence="9">
        <text>O-phospho-L-serine + H2O = L-serine + phosphate</text>
        <dbReference type="Rhea" id="RHEA:21208"/>
        <dbReference type="ChEBI" id="CHEBI:15377"/>
        <dbReference type="ChEBI" id="CHEBI:33384"/>
        <dbReference type="ChEBI" id="CHEBI:43474"/>
        <dbReference type="ChEBI" id="CHEBI:57524"/>
        <dbReference type="EC" id="3.1.3.3"/>
    </reaction>
</comment>
<evidence type="ECO:0000256" key="4">
    <source>
        <dbReference type="ARBA" id="ARBA00022605"/>
    </source>
</evidence>
<evidence type="ECO:0000256" key="6">
    <source>
        <dbReference type="ARBA" id="ARBA00022801"/>
    </source>
</evidence>
<gene>
    <name evidence="11" type="ORF">FEM03_12920</name>
</gene>
<reference evidence="11 12" key="1">
    <citation type="submission" date="2019-05" db="EMBL/GenBank/DDBJ databases">
        <title>Verrucobacter flavum gen. nov., sp. nov. a new member of the family Verrucomicrobiaceae.</title>
        <authorList>
            <person name="Szuroczki S."/>
            <person name="Abbaszade G."/>
            <person name="Szabo A."/>
            <person name="Felfoldi T."/>
            <person name="Schumann P."/>
            <person name="Boka K."/>
            <person name="Keki Z."/>
            <person name="Toumi M."/>
            <person name="Toth E."/>
        </authorList>
    </citation>
    <scope>NUCLEOTIDE SEQUENCE [LARGE SCALE GENOMIC DNA]</scope>
    <source>
        <strain evidence="11 12">MG-N-17</strain>
    </source>
</reference>
<evidence type="ECO:0000256" key="7">
    <source>
        <dbReference type="ARBA" id="ARBA00022842"/>
    </source>
</evidence>
<protein>
    <recommendedName>
        <fullName evidence="3">phosphoserine phosphatase</fullName>
        <ecNumber evidence="3">3.1.3.3</ecNumber>
    </recommendedName>
</protein>
<organism evidence="11 12">
    <name type="scientific">Phragmitibacter flavus</name>
    <dbReference type="NCBI Taxonomy" id="2576071"/>
    <lineage>
        <taxon>Bacteria</taxon>
        <taxon>Pseudomonadati</taxon>
        <taxon>Verrucomicrobiota</taxon>
        <taxon>Verrucomicrobiia</taxon>
        <taxon>Verrucomicrobiales</taxon>
        <taxon>Verrucomicrobiaceae</taxon>
        <taxon>Phragmitibacter</taxon>
    </lineage>
</organism>